<dbReference type="GO" id="GO:0003677">
    <property type="term" value="F:DNA binding"/>
    <property type="evidence" value="ECO:0007669"/>
    <property type="project" value="InterPro"/>
</dbReference>
<feature type="domain" description="HTH cro/C1-type" evidence="1">
    <location>
        <begin position="7"/>
        <end position="62"/>
    </location>
</feature>
<dbReference type="Proteomes" id="UP000198806">
    <property type="component" value="Unassembled WGS sequence"/>
</dbReference>
<dbReference type="STRING" id="1527.SAMN04489757_11036"/>
<keyword evidence="3" id="KW-1185">Reference proteome</keyword>
<evidence type="ECO:0000259" key="1">
    <source>
        <dbReference type="PROSITE" id="PS50943"/>
    </source>
</evidence>
<dbReference type="SUPFAM" id="SSF47413">
    <property type="entry name" value="lambda repressor-like DNA-binding domains"/>
    <property type="match status" value="1"/>
</dbReference>
<organism evidence="2 3">
    <name type="scientific">Anaerocolumna aminovalerica</name>
    <dbReference type="NCBI Taxonomy" id="1527"/>
    <lineage>
        <taxon>Bacteria</taxon>
        <taxon>Bacillati</taxon>
        <taxon>Bacillota</taxon>
        <taxon>Clostridia</taxon>
        <taxon>Lachnospirales</taxon>
        <taxon>Lachnospiraceae</taxon>
        <taxon>Anaerocolumna</taxon>
    </lineage>
</organism>
<dbReference type="Gene3D" id="1.10.260.40">
    <property type="entry name" value="lambda repressor-like DNA-binding domains"/>
    <property type="match status" value="1"/>
</dbReference>
<dbReference type="Pfam" id="PF01381">
    <property type="entry name" value="HTH_3"/>
    <property type="match status" value="1"/>
</dbReference>
<reference evidence="2 3" key="1">
    <citation type="submission" date="2016-10" db="EMBL/GenBank/DDBJ databases">
        <authorList>
            <person name="de Groot N.N."/>
        </authorList>
    </citation>
    <scope>NUCLEOTIDE SEQUENCE [LARGE SCALE GENOMIC DNA]</scope>
    <source>
        <strain evidence="2 3">DSM 1283</strain>
    </source>
</reference>
<accession>A0A1I5EN74</accession>
<dbReference type="EMBL" id="FOWD01000010">
    <property type="protein sequence ID" value="SFO12909.1"/>
    <property type="molecule type" value="Genomic_DNA"/>
</dbReference>
<dbReference type="OrthoDB" id="9815805at2"/>
<gene>
    <name evidence="2" type="ORF">SAMN04489757_11036</name>
</gene>
<name>A0A1I5EN74_9FIRM</name>
<dbReference type="SMART" id="SM00530">
    <property type="entry name" value="HTH_XRE"/>
    <property type="match status" value="1"/>
</dbReference>
<evidence type="ECO:0000313" key="3">
    <source>
        <dbReference type="Proteomes" id="UP000198806"/>
    </source>
</evidence>
<dbReference type="InterPro" id="IPR010982">
    <property type="entry name" value="Lambda_DNA-bd_dom_sf"/>
</dbReference>
<evidence type="ECO:0000313" key="2">
    <source>
        <dbReference type="EMBL" id="SFO12909.1"/>
    </source>
</evidence>
<dbReference type="PROSITE" id="PS50943">
    <property type="entry name" value="HTH_CROC1"/>
    <property type="match status" value="1"/>
</dbReference>
<protein>
    <submittedName>
        <fullName evidence="2">Helix-turn-helix</fullName>
    </submittedName>
</protein>
<sequence length="141" mass="16437">MEFKDKIKNRRLELNMTMDELAKIVGVSTPTIQRYESGEIKNVRRDKIKLLADALQCSPSYLMGWDEKPWEQPQLSKSEEAHLYKYRSIDNKGKHTVDTVLEMEYNRCNKPHLVVNAAHAIEGATEEELQHDNDIMNDDNF</sequence>
<dbReference type="RefSeq" id="WP_091685743.1">
    <property type="nucleotide sequence ID" value="NZ_BAABFM010000061.1"/>
</dbReference>
<dbReference type="InterPro" id="IPR001387">
    <property type="entry name" value="Cro/C1-type_HTH"/>
</dbReference>
<dbReference type="CDD" id="cd00093">
    <property type="entry name" value="HTH_XRE"/>
    <property type="match status" value="1"/>
</dbReference>
<proteinExistence type="predicted"/>
<dbReference type="AlphaFoldDB" id="A0A1I5EN74"/>